<sequence>MTEPTDRTGPSTEPSTEPSPELVEVGHACFDFARHGDTRRLLAYVAAGVPVDLTDASGNTLVMLAAYHGHADAVLGLAAAGADVDRVNDRGQTPLAGAVFKGEDDVVHALLEQGADPDRGTPSARATAQMFGRTDLIPGG</sequence>
<dbReference type="PROSITE" id="PS50088">
    <property type="entry name" value="ANK_REPEAT"/>
    <property type="match status" value="2"/>
</dbReference>
<dbReference type="PANTHER" id="PTHR24171">
    <property type="entry name" value="ANKYRIN REPEAT DOMAIN-CONTAINING PROTEIN 39-RELATED"/>
    <property type="match status" value="1"/>
</dbReference>
<feature type="repeat" description="ANK" evidence="3">
    <location>
        <begin position="90"/>
        <end position="122"/>
    </location>
</feature>
<feature type="repeat" description="ANK" evidence="3">
    <location>
        <begin position="57"/>
        <end position="89"/>
    </location>
</feature>
<gene>
    <name evidence="5" type="ORF">ABEG17_07230</name>
</gene>
<dbReference type="PROSITE" id="PS50297">
    <property type="entry name" value="ANK_REP_REGION"/>
    <property type="match status" value="2"/>
</dbReference>
<evidence type="ECO:0000256" key="3">
    <source>
        <dbReference type="PROSITE-ProRule" id="PRU00023"/>
    </source>
</evidence>
<keyword evidence="2 3" id="KW-0040">ANK repeat</keyword>
<keyword evidence="1" id="KW-0677">Repeat</keyword>
<dbReference type="AlphaFoldDB" id="A0AAU7JXI8"/>
<dbReference type="InterPro" id="IPR002110">
    <property type="entry name" value="Ankyrin_rpt"/>
</dbReference>
<evidence type="ECO:0000256" key="4">
    <source>
        <dbReference type="SAM" id="MobiDB-lite"/>
    </source>
</evidence>
<dbReference type="Gene3D" id="1.25.40.20">
    <property type="entry name" value="Ankyrin repeat-containing domain"/>
    <property type="match status" value="1"/>
</dbReference>
<dbReference type="InterPro" id="IPR036770">
    <property type="entry name" value="Ankyrin_rpt-contain_sf"/>
</dbReference>
<proteinExistence type="predicted"/>
<accession>A0AAU7JXI8</accession>
<feature type="compositionally biased region" description="Low complexity" evidence="4">
    <location>
        <begin position="8"/>
        <end position="21"/>
    </location>
</feature>
<dbReference type="EMBL" id="CP157483">
    <property type="protein sequence ID" value="XBO45122.1"/>
    <property type="molecule type" value="Genomic_DNA"/>
</dbReference>
<name>A0AAU7JXI8_9MICO</name>
<feature type="region of interest" description="Disordered" evidence="4">
    <location>
        <begin position="1"/>
        <end position="21"/>
    </location>
</feature>
<evidence type="ECO:0000256" key="1">
    <source>
        <dbReference type="ARBA" id="ARBA00022737"/>
    </source>
</evidence>
<dbReference type="SUPFAM" id="SSF48403">
    <property type="entry name" value="Ankyrin repeat"/>
    <property type="match status" value="1"/>
</dbReference>
<dbReference type="RefSeq" id="WP_406832606.1">
    <property type="nucleotide sequence ID" value="NZ_CP157483.1"/>
</dbReference>
<evidence type="ECO:0000256" key="2">
    <source>
        <dbReference type="ARBA" id="ARBA00023043"/>
    </source>
</evidence>
<organism evidence="5">
    <name type="scientific">Pedococcus sp. KACC 23699</name>
    <dbReference type="NCBI Taxonomy" id="3149228"/>
    <lineage>
        <taxon>Bacteria</taxon>
        <taxon>Bacillati</taxon>
        <taxon>Actinomycetota</taxon>
        <taxon>Actinomycetes</taxon>
        <taxon>Micrococcales</taxon>
        <taxon>Intrasporangiaceae</taxon>
        <taxon>Pedococcus</taxon>
    </lineage>
</organism>
<evidence type="ECO:0000313" key="5">
    <source>
        <dbReference type="EMBL" id="XBO45122.1"/>
    </source>
</evidence>
<dbReference type="Pfam" id="PF12796">
    <property type="entry name" value="Ank_2"/>
    <property type="match status" value="1"/>
</dbReference>
<dbReference type="PANTHER" id="PTHR24171:SF9">
    <property type="entry name" value="ANKYRIN REPEAT DOMAIN-CONTAINING PROTEIN 39"/>
    <property type="match status" value="1"/>
</dbReference>
<reference evidence="5" key="1">
    <citation type="submission" date="2024-05" db="EMBL/GenBank/DDBJ databases">
        <authorList>
            <person name="Kim S."/>
            <person name="Heo J."/>
            <person name="Choi H."/>
            <person name="Choi Y."/>
            <person name="Kwon S.-W."/>
            <person name="Kim Y."/>
        </authorList>
    </citation>
    <scope>NUCLEOTIDE SEQUENCE</scope>
    <source>
        <strain evidence="5">KACC 23699</strain>
    </source>
</reference>
<dbReference type="SMART" id="SM00248">
    <property type="entry name" value="ANK"/>
    <property type="match status" value="2"/>
</dbReference>
<protein>
    <submittedName>
        <fullName evidence="5">Ankyrin repeat domain-containing protein</fullName>
    </submittedName>
</protein>